<comment type="similarity">
    <text evidence="1 7">Belongs to the peptidase C14A family.</text>
</comment>
<dbReference type="GO" id="GO:0043067">
    <property type="term" value="P:regulation of programmed cell death"/>
    <property type="evidence" value="ECO:0007669"/>
    <property type="project" value="UniProtKB-ARBA"/>
</dbReference>
<evidence type="ECO:0000256" key="7">
    <source>
        <dbReference type="RuleBase" id="RU003971"/>
    </source>
</evidence>
<dbReference type="PANTHER" id="PTHR48169">
    <property type="entry name" value="DED DOMAIN-CONTAINING PROTEIN"/>
    <property type="match status" value="1"/>
</dbReference>
<reference evidence="10" key="1">
    <citation type="submission" date="2022-01" db="EMBL/GenBank/DDBJ databases">
        <authorList>
            <person name="Braso-Vives M."/>
        </authorList>
    </citation>
    <scope>NUCLEOTIDE SEQUENCE</scope>
</reference>
<keyword evidence="6" id="KW-0865">Zymogen</keyword>
<gene>
    <name evidence="10" type="primary">CASP3</name>
    <name evidence="10" type="ORF">BLAG_LOCUS14412</name>
</gene>
<dbReference type="Pfam" id="PF00656">
    <property type="entry name" value="Peptidase_C14"/>
    <property type="match status" value="1"/>
</dbReference>
<evidence type="ECO:0000259" key="8">
    <source>
        <dbReference type="PROSITE" id="PS50207"/>
    </source>
</evidence>
<dbReference type="AlphaFoldDB" id="A0A8J9ZIF7"/>
<feature type="domain" description="Caspase family p20" evidence="9">
    <location>
        <begin position="345"/>
        <end position="465"/>
    </location>
</feature>
<evidence type="ECO:0000256" key="1">
    <source>
        <dbReference type="ARBA" id="ARBA00010134"/>
    </source>
</evidence>
<keyword evidence="4" id="KW-0378">Hydrolase</keyword>
<keyword evidence="11" id="KW-1185">Reference proteome</keyword>
<dbReference type="InterPro" id="IPR002138">
    <property type="entry name" value="Pept_C14_p10"/>
</dbReference>
<dbReference type="GO" id="GO:0051604">
    <property type="term" value="P:protein maturation"/>
    <property type="evidence" value="ECO:0007669"/>
    <property type="project" value="UniProtKB-ARBA"/>
</dbReference>
<evidence type="ECO:0000313" key="10">
    <source>
        <dbReference type="EMBL" id="CAH1255304.1"/>
    </source>
</evidence>
<dbReference type="CDD" id="cd00032">
    <property type="entry name" value="CASc"/>
    <property type="match status" value="1"/>
</dbReference>
<dbReference type="InterPro" id="IPR029030">
    <property type="entry name" value="Caspase-like_dom_sf"/>
</dbReference>
<dbReference type="SUPFAM" id="SSF52129">
    <property type="entry name" value="Caspase-like"/>
    <property type="match status" value="1"/>
</dbReference>
<evidence type="ECO:0000259" key="9">
    <source>
        <dbReference type="PROSITE" id="PS50208"/>
    </source>
</evidence>
<protein>
    <submittedName>
        <fullName evidence="10">CASP3 protein</fullName>
    </submittedName>
</protein>
<dbReference type="InterPro" id="IPR011600">
    <property type="entry name" value="Pept_C14_caspase"/>
</dbReference>
<dbReference type="PANTHER" id="PTHR48169:SF7">
    <property type="entry name" value="CASPASE 10"/>
    <property type="match status" value="1"/>
</dbReference>
<keyword evidence="5" id="KW-0788">Thiol protease</keyword>
<evidence type="ECO:0000256" key="4">
    <source>
        <dbReference type="ARBA" id="ARBA00022801"/>
    </source>
</evidence>
<dbReference type="InterPro" id="IPR016129">
    <property type="entry name" value="Caspase_his_AS"/>
</dbReference>
<dbReference type="PROSITE" id="PS01121">
    <property type="entry name" value="CASPASE_HIS"/>
    <property type="match status" value="1"/>
</dbReference>
<dbReference type="PROSITE" id="PS01122">
    <property type="entry name" value="CASPASE_CYS"/>
    <property type="match status" value="1"/>
</dbReference>
<dbReference type="Gene3D" id="3.40.50.1460">
    <property type="match status" value="1"/>
</dbReference>
<dbReference type="InterPro" id="IPR001309">
    <property type="entry name" value="Pept_C14_p20"/>
</dbReference>
<name>A0A8J9ZIF7_BRALA</name>
<dbReference type="PRINTS" id="PR00376">
    <property type="entry name" value="IL1BCENZYME"/>
</dbReference>
<dbReference type="EMBL" id="OV696687">
    <property type="protein sequence ID" value="CAH1255304.1"/>
    <property type="molecule type" value="Genomic_DNA"/>
</dbReference>
<dbReference type="GO" id="GO:0005737">
    <property type="term" value="C:cytoplasm"/>
    <property type="evidence" value="ECO:0007669"/>
    <property type="project" value="UniProtKB-ARBA"/>
</dbReference>
<evidence type="ECO:0000256" key="2">
    <source>
        <dbReference type="ARBA" id="ARBA00022670"/>
    </source>
</evidence>
<proteinExistence type="inferred from homology"/>
<dbReference type="InterPro" id="IPR033139">
    <property type="entry name" value="Caspase_cys_AS"/>
</dbReference>
<dbReference type="InterPro" id="IPR015917">
    <property type="entry name" value="Pept_C14A"/>
</dbReference>
<dbReference type="PROSITE" id="PS50208">
    <property type="entry name" value="CASPASE_P20"/>
    <property type="match status" value="1"/>
</dbReference>
<keyword evidence="2" id="KW-0645">Protease</keyword>
<feature type="domain" description="Caspase family p10" evidence="8">
    <location>
        <begin position="488"/>
        <end position="563"/>
    </location>
</feature>
<dbReference type="GO" id="GO:0004197">
    <property type="term" value="F:cysteine-type endopeptidase activity"/>
    <property type="evidence" value="ECO:0007669"/>
    <property type="project" value="InterPro"/>
</dbReference>
<evidence type="ECO:0000256" key="5">
    <source>
        <dbReference type="ARBA" id="ARBA00022807"/>
    </source>
</evidence>
<organism evidence="10 11">
    <name type="scientific">Branchiostoma lanceolatum</name>
    <name type="common">Common lancelet</name>
    <name type="synonym">Amphioxus lanceolatum</name>
    <dbReference type="NCBI Taxonomy" id="7740"/>
    <lineage>
        <taxon>Eukaryota</taxon>
        <taxon>Metazoa</taxon>
        <taxon>Chordata</taxon>
        <taxon>Cephalochordata</taxon>
        <taxon>Leptocardii</taxon>
        <taxon>Amphioxiformes</taxon>
        <taxon>Branchiostomatidae</taxon>
        <taxon>Branchiostoma</taxon>
    </lineage>
</organism>
<dbReference type="Proteomes" id="UP000838412">
    <property type="component" value="Chromosome 2"/>
</dbReference>
<keyword evidence="3" id="KW-0053">Apoptosis</keyword>
<evidence type="ECO:0000313" key="11">
    <source>
        <dbReference type="Proteomes" id="UP000838412"/>
    </source>
</evidence>
<dbReference type="OrthoDB" id="6114029at2759"/>
<dbReference type="GO" id="GO:0006508">
    <property type="term" value="P:proteolysis"/>
    <property type="evidence" value="ECO:0007669"/>
    <property type="project" value="UniProtKB-KW"/>
</dbReference>
<sequence length="566" mass="63602">MGLYIRQTVKHNDRCVYKHEARDQYIFYWKDTQQWLVGPDYTSYERHLYVDDKHVLPEDITGIWRVKSGKGKGWVKGKTVKLQLVEARQPAGALLLTGITQHQTSLMGLYLLQTDDDNQPVYHDNRPVYKHEAKGQYIYFKKDEQRWWVGTDITKAWGGLCVEDSHVLPEDITVSWKVAPRWVEDGNVTLQPAPTKQPAAALLLTGITQHSTSCMGLYLLMTDEHNQPLFSGSRPVYKHEAKQRYIYFWKTTQKWWVGSDIDAACGWLNVEDSNVLPEDIRGTWNVSTGERFVEDSNAALQAADTSFCTKSDEPPLQASFYTKATEPPVQVSFYSEASRPPFLGGVAVIINNINFSHDSRRVGAEEDTGKVKRVFEKFGLSVDIRTDKTAEEMLSIVRDQGQADHSGHGCFVCCIMTHGDHGKVCGTDGNAIDILKLVNLVSGHSCLSLVGKPKVFIVQACQGGDKQGALCVDSATPFRNIGAFISNDADLYIGLATVPGYVAYRSPTEGGEYINKVVQVLTREGQKQDLLTMMTIVNEEMNNDYGRSPFYCSTLRKKLYFVLPKP</sequence>
<dbReference type="SMART" id="SM00115">
    <property type="entry name" value="CASc"/>
    <property type="match status" value="1"/>
</dbReference>
<evidence type="ECO:0000256" key="6">
    <source>
        <dbReference type="ARBA" id="ARBA00023145"/>
    </source>
</evidence>
<dbReference type="GO" id="GO:0006915">
    <property type="term" value="P:apoptotic process"/>
    <property type="evidence" value="ECO:0007669"/>
    <property type="project" value="UniProtKB-KW"/>
</dbReference>
<dbReference type="PROSITE" id="PS50207">
    <property type="entry name" value="CASPASE_P10"/>
    <property type="match status" value="1"/>
</dbReference>
<evidence type="ECO:0000256" key="3">
    <source>
        <dbReference type="ARBA" id="ARBA00022703"/>
    </source>
</evidence>
<accession>A0A8J9ZIF7</accession>